<evidence type="ECO:0000313" key="4">
    <source>
        <dbReference type="EMBL" id="TGO44243.1"/>
    </source>
</evidence>
<feature type="region of interest" description="Disordered" evidence="2">
    <location>
        <begin position="22"/>
        <end position="44"/>
    </location>
</feature>
<reference evidence="4 5" key="1">
    <citation type="submission" date="2017-12" db="EMBL/GenBank/DDBJ databases">
        <title>Comparative genomics of Botrytis spp.</title>
        <authorList>
            <person name="Valero-Jimenez C.A."/>
            <person name="Tapia P."/>
            <person name="Veloso J."/>
            <person name="Silva-Moreno E."/>
            <person name="Staats M."/>
            <person name="Valdes J.H."/>
            <person name="Van Kan J.A.L."/>
        </authorList>
    </citation>
    <scope>NUCLEOTIDE SEQUENCE [LARGE SCALE GENOMIC DNA]</scope>
    <source>
        <strain evidence="4 5">MUCL11595</strain>
    </source>
</reference>
<dbReference type="Proteomes" id="UP000297527">
    <property type="component" value="Unassembled WGS sequence"/>
</dbReference>
<keyword evidence="3" id="KW-1133">Transmembrane helix</keyword>
<dbReference type="Pfam" id="PF11807">
    <property type="entry name" value="UstYa"/>
    <property type="match status" value="1"/>
</dbReference>
<dbReference type="PANTHER" id="PTHR35896:SF3">
    <property type="entry name" value="MAJOR FACILITATOR SUPERFAMILY TRANSPORTER"/>
    <property type="match status" value="1"/>
</dbReference>
<dbReference type="GO" id="GO:0043386">
    <property type="term" value="P:mycotoxin biosynthetic process"/>
    <property type="evidence" value="ECO:0007669"/>
    <property type="project" value="InterPro"/>
</dbReference>
<evidence type="ECO:0000256" key="3">
    <source>
        <dbReference type="SAM" id="Phobius"/>
    </source>
</evidence>
<keyword evidence="5" id="KW-1185">Reference proteome</keyword>
<keyword evidence="3" id="KW-0812">Transmembrane</keyword>
<dbReference type="InterPro" id="IPR021765">
    <property type="entry name" value="UstYa-like"/>
</dbReference>
<feature type="transmembrane region" description="Helical" evidence="3">
    <location>
        <begin position="56"/>
        <end position="78"/>
    </location>
</feature>
<dbReference type="InterPro" id="IPR053008">
    <property type="entry name" value="Phomopsin_biosynth_assoc"/>
</dbReference>
<comment type="caution">
    <text evidence="4">The sequence shown here is derived from an EMBL/GenBank/DDBJ whole genome shotgun (WGS) entry which is preliminary data.</text>
</comment>
<sequence>MTSLLAGFRTGFRNIPPHAYKDISRSNHHDSDTEDIETKTSDVDSMTSRNMNGISGLHAIFLYTLSLLLAVALASTLLGEAADCDGPLGSYERGFRTEIHRFIAVPPKDWPPEAVEFFEKDWVHGTIRLEQVLSDLTNGLHSLHCLNYIRKALSPEWYFGPVTDPDPQRPLDMHLKHCLMQIHQLLMYFCVLLITATQYSAVLCAPCLISGTEELFVVQGEIVKTPDKSELDSGLQLVPEAHISRGTFSLKGTLAMSLNNTSKMEQRLALLGEAESEHAYPASSEDRNSDHTLSSSLCDDEKLDDNLHLRSIRKWQYIGIYVGLAFLFVIFGVGSILSTRIFSGLSAAQFVNMGECGRTPQEARDSGCVFDLMMSGWVHPPCYDQELSDEFLLVNNFTFYREKEGINTMTEAEARLGNYEVIYSHGTFHYQHCAYIWAKQIRANRKSPLVLDSVSRSKEHVEHCYNRVGSPNITQLQLATGTKIKRSAFRLRCMIGEMEVF</sequence>
<dbReference type="PANTHER" id="PTHR35896">
    <property type="entry name" value="IG-LIKE DOMAIN-CONTAINING PROTEIN"/>
    <property type="match status" value="1"/>
</dbReference>
<feature type="transmembrane region" description="Helical" evidence="3">
    <location>
        <begin position="185"/>
        <end position="209"/>
    </location>
</feature>
<dbReference type="OrthoDB" id="3501153at2759"/>
<feature type="compositionally biased region" description="Basic and acidic residues" evidence="2">
    <location>
        <begin position="22"/>
        <end position="42"/>
    </location>
</feature>
<feature type="transmembrane region" description="Helical" evidence="3">
    <location>
        <begin position="318"/>
        <end position="337"/>
    </location>
</feature>
<evidence type="ECO:0000256" key="2">
    <source>
        <dbReference type="SAM" id="MobiDB-lite"/>
    </source>
</evidence>
<accession>A0A4Z1HGF6</accession>
<dbReference type="AlphaFoldDB" id="A0A4Z1HGF6"/>
<evidence type="ECO:0000256" key="1">
    <source>
        <dbReference type="ARBA" id="ARBA00035112"/>
    </source>
</evidence>
<gene>
    <name evidence="4" type="ORF">BCON_0565g00070</name>
</gene>
<keyword evidence="3" id="KW-0472">Membrane</keyword>
<protein>
    <submittedName>
        <fullName evidence="4">Uncharacterized protein</fullName>
    </submittedName>
</protein>
<comment type="similarity">
    <text evidence="1">Belongs to the ustYa family.</text>
</comment>
<dbReference type="EMBL" id="PQXN01000563">
    <property type="protein sequence ID" value="TGO44243.1"/>
    <property type="molecule type" value="Genomic_DNA"/>
</dbReference>
<evidence type="ECO:0000313" key="5">
    <source>
        <dbReference type="Proteomes" id="UP000297527"/>
    </source>
</evidence>
<name>A0A4Z1HGF6_9HELO</name>
<organism evidence="4 5">
    <name type="scientific">Botryotinia convoluta</name>
    <dbReference type="NCBI Taxonomy" id="54673"/>
    <lineage>
        <taxon>Eukaryota</taxon>
        <taxon>Fungi</taxon>
        <taxon>Dikarya</taxon>
        <taxon>Ascomycota</taxon>
        <taxon>Pezizomycotina</taxon>
        <taxon>Leotiomycetes</taxon>
        <taxon>Helotiales</taxon>
        <taxon>Sclerotiniaceae</taxon>
        <taxon>Botryotinia</taxon>
    </lineage>
</organism>
<proteinExistence type="inferred from homology"/>